<gene>
    <name evidence="1" type="ORF">SCALIN_C46_0014</name>
</gene>
<dbReference type="EMBL" id="BAOS01000046">
    <property type="protein sequence ID" value="GAX63010.1"/>
    <property type="molecule type" value="Genomic_DNA"/>
</dbReference>
<protein>
    <submittedName>
        <fullName evidence="1">Permease of the major facilitator superfamily</fullName>
    </submittedName>
</protein>
<comment type="caution">
    <text evidence="1">The sequence shown here is derived from an EMBL/GenBank/DDBJ whole genome shotgun (WGS) entry which is preliminary data.</text>
</comment>
<keyword evidence="2" id="KW-1185">Reference proteome</keyword>
<proteinExistence type="predicted"/>
<name>A0A286U4E3_9BACT</name>
<dbReference type="RefSeq" id="WP_162532457.1">
    <property type="nucleotide sequence ID" value="NZ_BAOS01000046.1"/>
</dbReference>
<sequence length="57" mass="5911">MVLTVGFVLTTANAIPTSGTAADLTGTRAAEVDGEINITDTPNHADATLDWLIIDII</sequence>
<evidence type="ECO:0000313" key="2">
    <source>
        <dbReference type="Proteomes" id="UP000218542"/>
    </source>
</evidence>
<dbReference type="Proteomes" id="UP000218542">
    <property type="component" value="Unassembled WGS sequence"/>
</dbReference>
<reference evidence="1 2" key="1">
    <citation type="journal article" date="2017" name="Environ. Microbiol. Rep.">
        <title>Genetic diversity of marine anaerobic ammonium-oxidizing bacteria as revealed by genomic and proteomic analyses of 'Candidatus Scalindua japonica'.</title>
        <authorList>
            <person name="Oshiki M."/>
            <person name="Mizuto K."/>
            <person name="Kimura Z."/>
            <person name="Kindaichi T."/>
            <person name="Satoh H."/>
            <person name="Okabe S."/>
        </authorList>
    </citation>
    <scope>NUCLEOTIDE SEQUENCE [LARGE SCALE GENOMIC DNA]</scope>
    <source>
        <strain evidence="2">husup-a2</strain>
    </source>
</reference>
<dbReference type="AlphaFoldDB" id="A0A286U4E3"/>
<accession>A0A286U4E3</accession>
<organism evidence="1 2">
    <name type="scientific">Candidatus Scalindua japonica</name>
    <dbReference type="NCBI Taxonomy" id="1284222"/>
    <lineage>
        <taxon>Bacteria</taxon>
        <taxon>Pseudomonadati</taxon>
        <taxon>Planctomycetota</taxon>
        <taxon>Candidatus Brocadiia</taxon>
        <taxon>Candidatus Brocadiales</taxon>
        <taxon>Candidatus Scalinduaceae</taxon>
        <taxon>Candidatus Scalindua</taxon>
    </lineage>
</organism>
<evidence type="ECO:0000313" key="1">
    <source>
        <dbReference type="EMBL" id="GAX63010.1"/>
    </source>
</evidence>